<evidence type="ECO:0000313" key="5">
    <source>
        <dbReference type="EMBL" id="RYC03211.1"/>
    </source>
</evidence>
<evidence type="ECO:0000256" key="1">
    <source>
        <dbReference type="ARBA" id="ARBA00004613"/>
    </source>
</evidence>
<sequence>MRRTTSLTAAALISLTAPALAMTGQSAANGAAETCQGRTPTVIGSGHRVDGTEGPDVILTNGVRSVYALGGDDLICISGPYTGKNYPVFVRAGDGNDVVDGTGSPRQEVYAFLASGVDTFLGGDARDFVELDHPDAAGGVDTVHGGGGSDSIRIQTGPGDVVVDNEVGRFTSAGEVRTTWTSVEGFGIDQSTGSQRMTFVGTDADESVSWSSSDDATVDVTLGRGDDHWSSPTPPTPSSRLFGGPGRDSIYMASEEAGIDLDLRAGTMGVAAPAPYVVTASDFEDADLFAPSVTVRGTDGPNDIGLTACTGVVRLGGGDDSVRRQYDSGFESDIRCEETLTANGGSGDDELSGTRGDDTLKGGSGKDVLKGGFGKDRLVGGRGHDRLVGQADADVLLGGKGRDRADGGTGRDRCQAERERRCER</sequence>
<reference evidence="5 6" key="1">
    <citation type="submission" date="2019-01" db="EMBL/GenBank/DDBJ databases">
        <title>Novel species of Nocardioides.</title>
        <authorList>
            <person name="Liu Q."/>
            <person name="Xin Y.-H."/>
        </authorList>
    </citation>
    <scope>NUCLEOTIDE SEQUENCE [LARGE SCALE GENOMIC DNA]</scope>
    <source>
        <strain evidence="5 6">CGMCC 4.6875</strain>
    </source>
</reference>
<dbReference type="AlphaFoldDB" id="A0A4Q2SEN3"/>
<dbReference type="InterPro" id="IPR050557">
    <property type="entry name" value="RTX_toxin/Mannuronan_C5-epim"/>
</dbReference>
<dbReference type="EMBL" id="SDWU01000006">
    <property type="protein sequence ID" value="RYC03211.1"/>
    <property type="molecule type" value="Genomic_DNA"/>
</dbReference>
<dbReference type="InterPro" id="IPR018511">
    <property type="entry name" value="Hemolysin-typ_Ca-bd_CS"/>
</dbReference>
<dbReference type="Gene3D" id="2.150.10.10">
    <property type="entry name" value="Serralysin-like metalloprotease, C-terminal"/>
    <property type="match status" value="1"/>
</dbReference>
<dbReference type="RefSeq" id="WP_129454202.1">
    <property type="nucleotide sequence ID" value="NZ_JACXYX010000009.1"/>
</dbReference>
<comment type="caution">
    <text evidence="5">The sequence shown here is derived from an EMBL/GenBank/DDBJ whole genome shotgun (WGS) entry which is preliminary data.</text>
</comment>
<feature type="signal peptide" evidence="4">
    <location>
        <begin position="1"/>
        <end position="21"/>
    </location>
</feature>
<gene>
    <name evidence="5" type="ORF">EUA07_06560</name>
</gene>
<dbReference type="PRINTS" id="PR00313">
    <property type="entry name" value="CABNDNGRPT"/>
</dbReference>
<evidence type="ECO:0000256" key="2">
    <source>
        <dbReference type="ARBA" id="ARBA00022525"/>
    </source>
</evidence>
<dbReference type="PROSITE" id="PS00330">
    <property type="entry name" value="HEMOLYSIN_CALCIUM"/>
    <property type="match status" value="3"/>
</dbReference>
<evidence type="ECO:0000313" key="6">
    <source>
        <dbReference type="Proteomes" id="UP000293291"/>
    </source>
</evidence>
<keyword evidence="2" id="KW-0964">Secreted</keyword>
<organism evidence="5 6">
    <name type="scientific">Nocardioides ganghwensis</name>
    <dbReference type="NCBI Taxonomy" id="252230"/>
    <lineage>
        <taxon>Bacteria</taxon>
        <taxon>Bacillati</taxon>
        <taxon>Actinomycetota</taxon>
        <taxon>Actinomycetes</taxon>
        <taxon>Propionibacteriales</taxon>
        <taxon>Nocardioidaceae</taxon>
        <taxon>Nocardioides</taxon>
    </lineage>
</organism>
<dbReference type="PANTHER" id="PTHR38340">
    <property type="entry name" value="S-LAYER PROTEIN"/>
    <property type="match status" value="1"/>
</dbReference>
<feature type="compositionally biased region" description="Basic and acidic residues" evidence="3">
    <location>
        <begin position="400"/>
        <end position="424"/>
    </location>
</feature>
<dbReference type="SUPFAM" id="SSF51120">
    <property type="entry name" value="beta-Roll"/>
    <property type="match status" value="1"/>
</dbReference>
<evidence type="ECO:0000256" key="4">
    <source>
        <dbReference type="SAM" id="SignalP"/>
    </source>
</evidence>
<comment type="subcellular location">
    <subcellularLocation>
        <location evidence="1">Secreted</location>
    </subcellularLocation>
</comment>
<feature type="region of interest" description="Disordered" evidence="3">
    <location>
        <begin position="224"/>
        <end position="244"/>
    </location>
</feature>
<dbReference type="InterPro" id="IPR011049">
    <property type="entry name" value="Serralysin-like_metalloprot_C"/>
</dbReference>
<dbReference type="GO" id="GO:0005509">
    <property type="term" value="F:calcium ion binding"/>
    <property type="evidence" value="ECO:0007669"/>
    <property type="project" value="InterPro"/>
</dbReference>
<feature type="region of interest" description="Disordered" evidence="3">
    <location>
        <begin position="139"/>
        <end position="158"/>
    </location>
</feature>
<dbReference type="InterPro" id="IPR001343">
    <property type="entry name" value="Hemolysn_Ca-bd"/>
</dbReference>
<dbReference type="PANTHER" id="PTHR38340:SF1">
    <property type="entry name" value="S-LAYER PROTEIN"/>
    <property type="match status" value="1"/>
</dbReference>
<dbReference type="Pfam" id="PF00353">
    <property type="entry name" value="HemolysinCabind"/>
    <property type="match status" value="4"/>
</dbReference>
<dbReference type="GO" id="GO:0005576">
    <property type="term" value="C:extracellular region"/>
    <property type="evidence" value="ECO:0007669"/>
    <property type="project" value="UniProtKB-SubCell"/>
</dbReference>
<dbReference type="OrthoDB" id="3770654at2"/>
<proteinExistence type="predicted"/>
<feature type="chain" id="PRO_5020652582" evidence="4">
    <location>
        <begin position="22"/>
        <end position="424"/>
    </location>
</feature>
<name>A0A4Q2SEN3_9ACTN</name>
<dbReference type="Proteomes" id="UP000293291">
    <property type="component" value="Unassembled WGS sequence"/>
</dbReference>
<feature type="region of interest" description="Disordered" evidence="3">
    <location>
        <begin position="397"/>
        <end position="424"/>
    </location>
</feature>
<feature type="region of interest" description="Disordered" evidence="3">
    <location>
        <begin position="340"/>
        <end position="365"/>
    </location>
</feature>
<keyword evidence="6" id="KW-1185">Reference proteome</keyword>
<keyword evidence="4" id="KW-0732">Signal</keyword>
<protein>
    <submittedName>
        <fullName evidence="5">Calcium-binding protein</fullName>
    </submittedName>
</protein>
<evidence type="ECO:0000256" key="3">
    <source>
        <dbReference type="SAM" id="MobiDB-lite"/>
    </source>
</evidence>
<accession>A0A4Q2SEN3</accession>